<keyword evidence="7 8" id="KW-0472">Membrane</keyword>
<dbReference type="PANTHER" id="PTHR30614:SF35">
    <property type="entry name" value="ABC TRANSPORTER PERMEASE PROTEIN"/>
    <property type="match status" value="1"/>
</dbReference>
<evidence type="ECO:0000313" key="12">
    <source>
        <dbReference type="Proteomes" id="UP000270216"/>
    </source>
</evidence>
<feature type="transmembrane region" description="Helical" evidence="8">
    <location>
        <begin position="66"/>
        <end position="85"/>
    </location>
</feature>
<dbReference type="GeneID" id="47016799"/>
<feature type="transmembrane region" description="Helical" evidence="8">
    <location>
        <begin position="190"/>
        <end position="209"/>
    </location>
</feature>
<dbReference type="PANTHER" id="PTHR30614">
    <property type="entry name" value="MEMBRANE COMPONENT OF AMINO ACID ABC TRANSPORTER"/>
    <property type="match status" value="1"/>
</dbReference>
<evidence type="ECO:0000256" key="2">
    <source>
        <dbReference type="ARBA" id="ARBA00010072"/>
    </source>
</evidence>
<dbReference type="AlphaFoldDB" id="A0A0B5F2J7"/>
<dbReference type="GO" id="GO:0022857">
    <property type="term" value="F:transmembrane transporter activity"/>
    <property type="evidence" value="ECO:0007669"/>
    <property type="project" value="InterPro"/>
</dbReference>
<evidence type="ECO:0000256" key="7">
    <source>
        <dbReference type="ARBA" id="ARBA00023136"/>
    </source>
</evidence>
<dbReference type="SUPFAM" id="SSF161098">
    <property type="entry name" value="MetI-like"/>
    <property type="match status" value="1"/>
</dbReference>
<feature type="transmembrane region" description="Helical" evidence="8">
    <location>
        <begin position="147"/>
        <end position="170"/>
    </location>
</feature>
<keyword evidence="3 8" id="KW-0813">Transport</keyword>
<proteinExistence type="inferred from homology"/>
<evidence type="ECO:0000256" key="3">
    <source>
        <dbReference type="ARBA" id="ARBA00022448"/>
    </source>
</evidence>
<evidence type="ECO:0000313" key="11">
    <source>
        <dbReference type="EMBL" id="VVG69584.1"/>
    </source>
</evidence>
<evidence type="ECO:0000256" key="5">
    <source>
        <dbReference type="ARBA" id="ARBA00022692"/>
    </source>
</evidence>
<dbReference type="Proteomes" id="UP000270216">
    <property type="component" value="Unassembled WGS sequence"/>
</dbReference>
<dbReference type="KEGG" id="papi:SG18_10305"/>
<reference evidence="11 13" key="2">
    <citation type="submission" date="2019-08" db="EMBL/GenBank/DDBJ databases">
        <authorList>
            <person name="Peeters C."/>
        </authorList>
    </citation>
    <scope>NUCLEOTIDE SEQUENCE [LARGE SCALE GENOMIC DNA]</scope>
    <source>
        <strain evidence="11 13">LMG 18089</strain>
    </source>
</reference>
<dbReference type="RefSeq" id="WP_042113998.1">
    <property type="nucleotide sequence ID" value="NZ_CABPSX010000001.1"/>
</dbReference>
<keyword evidence="12" id="KW-1185">Reference proteome</keyword>
<accession>A0A0B5F2J7</accession>
<dbReference type="PROSITE" id="PS50928">
    <property type="entry name" value="ABC_TM1"/>
    <property type="match status" value="1"/>
</dbReference>
<comment type="similarity">
    <text evidence="2">Belongs to the binding-protein-dependent transport system permease family. HisMQ subfamily.</text>
</comment>
<evidence type="ECO:0000313" key="13">
    <source>
        <dbReference type="Proteomes" id="UP000364291"/>
    </source>
</evidence>
<dbReference type="InterPro" id="IPR010065">
    <property type="entry name" value="AA_ABC_transptr_permease_3TM"/>
</dbReference>
<name>A0A0B5F2J7_9BURK</name>
<dbReference type="InterPro" id="IPR035906">
    <property type="entry name" value="MetI-like_sf"/>
</dbReference>
<feature type="domain" description="ABC transmembrane type-1" evidence="9">
    <location>
        <begin position="21"/>
        <end position="209"/>
    </location>
</feature>
<dbReference type="InterPro" id="IPR043429">
    <property type="entry name" value="ArtM/GltK/GlnP/TcyL/YhdX-like"/>
</dbReference>
<reference evidence="10 12" key="1">
    <citation type="submission" date="2018-12" db="EMBL/GenBank/DDBJ databases">
        <title>Whole genome sequence of a Pandoraea apista isolate from a patient with cystic fibrosis.</title>
        <authorList>
            <person name="Kenna D.T."/>
            <person name="Turton J.F."/>
        </authorList>
    </citation>
    <scope>NUCLEOTIDE SEQUENCE [LARGE SCALE GENOMIC DNA]</scope>
    <source>
        <strain evidence="10 12">Pa13324</strain>
    </source>
</reference>
<dbReference type="OrthoDB" id="6580405at2"/>
<dbReference type="STRING" id="93218.XM39_10505"/>
<keyword evidence="6 8" id="KW-1133">Transmembrane helix</keyword>
<keyword evidence="4" id="KW-1003">Cell membrane</keyword>
<sequence length="228" mass="24758">MHYVLDFADLRQYLMLFVRGAALTIALTAVSTVVGVVIGALCAIAREEGPIWLKAIAGLYVELIRNTPFIVQLFFIFFGLPSLGIHIDETTAAVLAMSVNLGAYATEIIRAGMRAVPTGLSEAGLSLAMTRGQILRHVILPQAFAKVFPALASQIVIVMLGSAVVSQISVPDLSYAANFVQSRTFRAFESYLIVTALYLVLAIALRRVLMRCARRLFRGTVKLRGGAR</sequence>
<evidence type="ECO:0000256" key="8">
    <source>
        <dbReference type="RuleBase" id="RU363032"/>
    </source>
</evidence>
<dbReference type="Pfam" id="PF00528">
    <property type="entry name" value="BPD_transp_1"/>
    <property type="match status" value="1"/>
</dbReference>
<comment type="subcellular location">
    <subcellularLocation>
        <location evidence="1">Cell inner membrane</location>
        <topology evidence="1">Multi-pass membrane protein</topology>
    </subcellularLocation>
    <subcellularLocation>
        <location evidence="8">Cell membrane</location>
        <topology evidence="8">Multi-pass membrane protein</topology>
    </subcellularLocation>
</comment>
<dbReference type="EMBL" id="CABPSX010000001">
    <property type="protein sequence ID" value="VVG69584.1"/>
    <property type="molecule type" value="Genomic_DNA"/>
</dbReference>
<dbReference type="Gene3D" id="1.10.3720.10">
    <property type="entry name" value="MetI-like"/>
    <property type="match status" value="1"/>
</dbReference>
<feature type="transmembrane region" description="Helical" evidence="8">
    <location>
        <begin position="91"/>
        <end position="109"/>
    </location>
</feature>
<dbReference type="GO" id="GO:0006865">
    <property type="term" value="P:amino acid transport"/>
    <property type="evidence" value="ECO:0007669"/>
    <property type="project" value="TreeGrafter"/>
</dbReference>
<evidence type="ECO:0000313" key="10">
    <source>
        <dbReference type="EMBL" id="RSK85197.1"/>
    </source>
</evidence>
<evidence type="ECO:0000256" key="1">
    <source>
        <dbReference type="ARBA" id="ARBA00004429"/>
    </source>
</evidence>
<gene>
    <name evidence="10" type="ORF">EJE83_04160</name>
    <name evidence="11" type="ORF">PAP18089_00540</name>
</gene>
<dbReference type="InterPro" id="IPR000515">
    <property type="entry name" value="MetI-like"/>
</dbReference>
<evidence type="ECO:0000259" key="9">
    <source>
        <dbReference type="PROSITE" id="PS50928"/>
    </source>
</evidence>
<evidence type="ECO:0000256" key="4">
    <source>
        <dbReference type="ARBA" id="ARBA00022475"/>
    </source>
</evidence>
<dbReference type="Proteomes" id="UP000364291">
    <property type="component" value="Unassembled WGS sequence"/>
</dbReference>
<dbReference type="EMBL" id="RWHX01000004">
    <property type="protein sequence ID" value="RSK85197.1"/>
    <property type="molecule type" value="Genomic_DNA"/>
</dbReference>
<organism evidence="11 13">
    <name type="scientific">Pandoraea apista</name>
    <dbReference type="NCBI Taxonomy" id="93218"/>
    <lineage>
        <taxon>Bacteria</taxon>
        <taxon>Pseudomonadati</taxon>
        <taxon>Pseudomonadota</taxon>
        <taxon>Betaproteobacteria</taxon>
        <taxon>Burkholderiales</taxon>
        <taxon>Burkholderiaceae</taxon>
        <taxon>Pandoraea</taxon>
    </lineage>
</organism>
<dbReference type="GO" id="GO:0043190">
    <property type="term" value="C:ATP-binding cassette (ABC) transporter complex"/>
    <property type="evidence" value="ECO:0007669"/>
    <property type="project" value="InterPro"/>
</dbReference>
<feature type="transmembrane region" description="Helical" evidence="8">
    <location>
        <begin position="20"/>
        <end position="45"/>
    </location>
</feature>
<evidence type="ECO:0000256" key="6">
    <source>
        <dbReference type="ARBA" id="ARBA00022989"/>
    </source>
</evidence>
<dbReference type="NCBIfam" id="TIGR01726">
    <property type="entry name" value="HEQRo_perm_3TM"/>
    <property type="match status" value="1"/>
</dbReference>
<keyword evidence="5 8" id="KW-0812">Transmembrane</keyword>
<dbReference type="CDD" id="cd06261">
    <property type="entry name" value="TM_PBP2"/>
    <property type="match status" value="1"/>
</dbReference>
<protein>
    <submittedName>
        <fullName evidence="10 11">ABC transporter permease</fullName>
    </submittedName>
</protein>